<dbReference type="SUPFAM" id="SSF50978">
    <property type="entry name" value="WD40 repeat-like"/>
    <property type="match status" value="1"/>
</dbReference>
<dbReference type="Pfam" id="PF00400">
    <property type="entry name" value="WD40"/>
    <property type="match status" value="7"/>
</dbReference>
<dbReference type="SMART" id="SM00320">
    <property type="entry name" value="WD40"/>
    <property type="match status" value="7"/>
</dbReference>
<comment type="similarity">
    <text evidence="3">Belongs to the WD repeat CIA1 family.</text>
</comment>
<feature type="repeat" description="WD" evidence="4">
    <location>
        <begin position="128"/>
        <end position="158"/>
    </location>
</feature>
<dbReference type="HAMAP" id="MF_03037">
    <property type="entry name" value="ciao1"/>
    <property type="match status" value="1"/>
</dbReference>
<keyword evidence="2" id="KW-0677">Repeat</keyword>
<evidence type="ECO:0000256" key="1">
    <source>
        <dbReference type="ARBA" id="ARBA00022574"/>
    </source>
</evidence>
<dbReference type="GO" id="GO:0097361">
    <property type="term" value="C:cytosolic [4Fe-4S] assembly targeting complex"/>
    <property type="evidence" value="ECO:0007669"/>
    <property type="project" value="InterPro"/>
</dbReference>
<dbReference type="Gene3D" id="2.130.10.10">
    <property type="entry name" value="YVTN repeat-like/Quinoprotein amine dehydrogenase"/>
    <property type="match status" value="3"/>
</dbReference>
<dbReference type="InterPro" id="IPR028608">
    <property type="entry name" value="CIAO1/Cia1"/>
</dbReference>
<evidence type="ECO:0000256" key="4">
    <source>
        <dbReference type="PROSITE-ProRule" id="PRU00221"/>
    </source>
</evidence>
<keyword evidence="1 4" id="KW-0853">WD repeat</keyword>
<feature type="repeat" description="WD" evidence="4">
    <location>
        <begin position="253"/>
        <end position="294"/>
    </location>
</feature>
<dbReference type="AlphaFoldDB" id="A0A1J1GTV3"/>
<protein>
    <recommendedName>
        <fullName evidence="3">Probable cytosolic iron-sulfur protein assembly protein CIAO1 homolog</fullName>
    </recommendedName>
</protein>
<comment type="caution">
    <text evidence="6">The sequence shown here is derived from an EMBL/GenBank/DDBJ whole genome shotgun (WGS) entry which is preliminary data.</text>
</comment>
<evidence type="ECO:0000313" key="6">
    <source>
        <dbReference type="EMBL" id="CRG95914.1"/>
    </source>
</evidence>
<accession>A0A1J1GTV3</accession>
<dbReference type="InterPro" id="IPR015943">
    <property type="entry name" value="WD40/YVTN_repeat-like_dom_sf"/>
</dbReference>
<evidence type="ECO:0000313" key="7">
    <source>
        <dbReference type="Proteomes" id="UP000220797"/>
    </source>
</evidence>
<dbReference type="RefSeq" id="XP_028528722.1">
    <property type="nucleotide sequence ID" value="XM_028672139.1"/>
</dbReference>
<dbReference type="CDD" id="cd00200">
    <property type="entry name" value="WD40"/>
    <property type="match status" value="1"/>
</dbReference>
<dbReference type="VEuPathDB" id="PlasmoDB:PGAL8A_00312700"/>
<feature type="repeat" description="WD" evidence="4">
    <location>
        <begin position="9"/>
        <end position="50"/>
    </location>
</feature>
<sequence length="626" mass="74323">MVIELVVNLENHKRRIWSICWSPDGNFLGSVGSDKYIIIWQKKKNTRIRNINNGNKIVNTSNTYGVKRYLKSQIEFDIYDIIETNHEKSLRHIEFSKDGNFFVVASFDSRCSIYKKNRNNKWVFYKTLEGHEKEVKCASIHPSNKYIVTCGRDKSIWVHAKVDNLEKKSLKSNSYNRRNALTNSNPNSNNNTLLDDHTNFDFNFDAYLTAHTEDIKFVSWCPLSENTFISLSYDNSIKIWDKRLDEWNCIQTLTEHSSVVWCVTFNFDGSEFATCSDDKTIKIWQSDKKKLYNKKKYPFLYKQIIKDIKETPNNHHKNYLGRMNSYSENRKKYANEEKKKEKNINEENIIKKTNVNNKKKEQETKNKKDCDSFNFIFVNYSEKGLNMQNILKMYVQNKFVPLYFQYGLFKFLYKYFETTKNTKKKNYSCEKIQKEFNEKNQKSKLESVDKNDMNNKNTEKKTDKNNEDKINKSNIDKSIINNNKEKINSYNSDKMYKNNNETINKKNVETGGSRNIKNVDTQKENIKDIVFDDWKIKHVIEGYHKRSVSYLDWNPYENLIAVSSFDNSLKIFEKTKDKWDLIENVENAHLTDVNCVVWCPQKYQDYFLLATAGDDCVINIWKFVKR</sequence>
<dbReference type="PANTHER" id="PTHR19920:SF0">
    <property type="entry name" value="CYTOSOLIC IRON-SULFUR PROTEIN ASSEMBLY PROTEIN CIAO1-RELATED"/>
    <property type="match status" value="1"/>
</dbReference>
<reference evidence="6" key="1">
    <citation type="submission" date="2015-04" db="EMBL/GenBank/DDBJ databases">
        <authorList>
            <consortium name="Pathogen Informatics"/>
        </authorList>
    </citation>
    <scope>NUCLEOTIDE SEQUENCE [LARGE SCALE GENOMIC DNA]</scope>
    <source>
        <strain evidence="6">8A</strain>
    </source>
</reference>
<dbReference type="GeneID" id="39731660"/>
<dbReference type="EMBL" id="CVMV01000045">
    <property type="protein sequence ID" value="CRG95914.1"/>
    <property type="molecule type" value="Genomic_DNA"/>
</dbReference>
<proteinExistence type="inferred from homology"/>
<dbReference type="InterPro" id="IPR036322">
    <property type="entry name" value="WD40_repeat_dom_sf"/>
</dbReference>
<dbReference type="OrthoDB" id="284782at2759"/>
<dbReference type="Proteomes" id="UP000220797">
    <property type="component" value="Unassembled WGS sequence"/>
</dbReference>
<name>A0A1J1GTV3_PLAGA</name>
<evidence type="ECO:0000256" key="5">
    <source>
        <dbReference type="SAM" id="MobiDB-lite"/>
    </source>
</evidence>
<organism evidence="6 7">
    <name type="scientific">Plasmodium gallinaceum</name>
    <dbReference type="NCBI Taxonomy" id="5849"/>
    <lineage>
        <taxon>Eukaryota</taxon>
        <taxon>Sar</taxon>
        <taxon>Alveolata</taxon>
        <taxon>Apicomplexa</taxon>
        <taxon>Aconoidasida</taxon>
        <taxon>Haemosporida</taxon>
        <taxon>Plasmodiidae</taxon>
        <taxon>Plasmodium</taxon>
        <taxon>Plasmodium (Haemamoeba)</taxon>
    </lineage>
</organism>
<comment type="function">
    <text evidence="3">Essential component of the cytosolic iron-sulfur (Fe/S) protein assembly machinery. Required for the maturation of extramitochondrial Fe/S proteins.</text>
</comment>
<feature type="compositionally biased region" description="Basic and acidic residues" evidence="5">
    <location>
        <begin position="440"/>
        <end position="475"/>
    </location>
</feature>
<keyword evidence="7" id="KW-1185">Reference proteome</keyword>
<dbReference type="PROSITE" id="PS50082">
    <property type="entry name" value="WD_REPEATS_2"/>
    <property type="match status" value="4"/>
</dbReference>
<gene>
    <name evidence="6" type="primary">CIA1</name>
    <name evidence="6" type="ORF">PGAL8A_00312700</name>
</gene>
<evidence type="ECO:0000256" key="3">
    <source>
        <dbReference type="HAMAP-Rule" id="MF_03037"/>
    </source>
</evidence>
<feature type="repeat" description="WD" evidence="4">
    <location>
        <begin position="208"/>
        <end position="241"/>
    </location>
</feature>
<dbReference type="PROSITE" id="PS50294">
    <property type="entry name" value="WD_REPEATS_REGION"/>
    <property type="match status" value="3"/>
</dbReference>
<dbReference type="InterPro" id="IPR001680">
    <property type="entry name" value="WD40_rpt"/>
</dbReference>
<dbReference type="GO" id="GO:0016226">
    <property type="term" value="P:iron-sulfur cluster assembly"/>
    <property type="evidence" value="ECO:0007669"/>
    <property type="project" value="UniProtKB-UniRule"/>
</dbReference>
<dbReference type="PANTHER" id="PTHR19920">
    <property type="entry name" value="WD40 PROTEIN CIAO1"/>
    <property type="match status" value="1"/>
</dbReference>
<evidence type="ECO:0000256" key="2">
    <source>
        <dbReference type="ARBA" id="ARBA00022737"/>
    </source>
</evidence>
<feature type="region of interest" description="Disordered" evidence="5">
    <location>
        <begin position="440"/>
        <end position="477"/>
    </location>
</feature>